<dbReference type="AlphaFoldDB" id="A0A4Q1BNV6"/>
<sequence length="263" mass="27807">MVASDTGCAVQYTDQQVSVDCDKPDGSDPAFEWLWTREGYIQSAANSSSCLTVVGQNVQTGICSQSGPWTFRTTQQNDTTPTSANPPPIKDEDGDAHIYAVGRSDLCLSALPADADQIVPGMPVGVAYCKNSTASNKAITQRFDMQLNSNRPGPVKFDTGESTDICLDAGDNPSIGSLVLTYPCTGGKAQQFSLEGTFLFLLDSPYCLTLTGTGNLPVTGNDTSAQLLAVMDTCRDPDPQQLLTLTSTMTAASSPTAAPTRLR</sequence>
<dbReference type="Pfam" id="PF00652">
    <property type="entry name" value="Ricin_B_lectin"/>
    <property type="match status" value="1"/>
</dbReference>
<reference evidence="2 3" key="1">
    <citation type="submission" date="2016-06" db="EMBL/GenBank/DDBJ databases">
        <title>Evolution of pathogenesis and genome organization in the Tremellales.</title>
        <authorList>
            <person name="Cuomo C."/>
            <person name="Litvintseva A."/>
            <person name="Heitman J."/>
            <person name="Chen Y."/>
            <person name="Sun S."/>
            <person name="Springer D."/>
            <person name="Dromer F."/>
            <person name="Young S."/>
            <person name="Zeng Q."/>
            <person name="Chapman S."/>
            <person name="Gujja S."/>
            <person name="Saif S."/>
            <person name="Birren B."/>
        </authorList>
    </citation>
    <scope>NUCLEOTIDE SEQUENCE [LARGE SCALE GENOMIC DNA]</scope>
    <source>
        <strain evidence="2 3">ATCC 28783</strain>
    </source>
</reference>
<dbReference type="EMBL" id="SDIL01000030">
    <property type="protein sequence ID" value="RXK39548.1"/>
    <property type="molecule type" value="Genomic_DNA"/>
</dbReference>
<dbReference type="Gene3D" id="2.80.10.50">
    <property type="match status" value="1"/>
</dbReference>
<evidence type="ECO:0000259" key="1">
    <source>
        <dbReference type="Pfam" id="PF00652"/>
    </source>
</evidence>
<feature type="domain" description="Ricin B lectin" evidence="1">
    <location>
        <begin position="100"/>
        <end position="215"/>
    </location>
</feature>
<dbReference type="CDD" id="cd00161">
    <property type="entry name" value="beta-trefoil_Ricin-like"/>
    <property type="match status" value="1"/>
</dbReference>
<keyword evidence="3" id="KW-1185">Reference proteome</keyword>
<comment type="caution">
    <text evidence="2">The sequence shown here is derived from an EMBL/GenBank/DDBJ whole genome shotgun (WGS) entry which is preliminary data.</text>
</comment>
<dbReference type="InterPro" id="IPR000772">
    <property type="entry name" value="Ricin_B_lectin"/>
</dbReference>
<name>A0A4Q1BNV6_TREME</name>
<dbReference type="InParanoid" id="A0A4Q1BNV6"/>
<evidence type="ECO:0000313" key="3">
    <source>
        <dbReference type="Proteomes" id="UP000289152"/>
    </source>
</evidence>
<protein>
    <recommendedName>
        <fullName evidence="1">Ricin B lectin domain-containing protein</fullName>
    </recommendedName>
</protein>
<organism evidence="2 3">
    <name type="scientific">Tremella mesenterica</name>
    <name type="common">Jelly fungus</name>
    <dbReference type="NCBI Taxonomy" id="5217"/>
    <lineage>
        <taxon>Eukaryota</taxon>
        <taxon>Fungi</taxon>
        <taxon>Dikarya</taxon>
        <taxon>Basidiomycota</taxon>
        <taxon>Agaricomycotina</taxon>
        <taxon>Tremellomycetes</taxon>
        <taxon>Tremellales</taxon>
        <taxon>Tremellaceae</taxon>
        <taxon>Tremella</taxon>
    </lineage>
</organism>
<gene>
    <name evidence="2" type="ORF">M231_03217</name>
</gene>
<dbReference type="Proteomes" id="UP000289152">
    <property type="component" value="Unassembled WGS sequence"/>
</dbReference>
<accession>A0A4Q1BNV6</accession>
<dbReference type="VEuPathDB" id="FungiDB:TREMEDRAFT_62360"/>
<dbReference type="SUPFAM" id="SSF50370">
    <property type="entry name" value="Ricin B-like lectins"/>
    <property type="match status" value="2"/>
</dbReference>
<proteinExistence type="predicted"/>
<dbReference type="PROSITE" id="PS50231">
    <property type="entry name" value="RICIN_B_LECTIN"/>
    <property type="match status" value="1"/>
</dbReference>
<evidence type="ECO:0000313" key="2">
    <source>
        <dbReference type="EMBL" id="RXK39548.1"/>
    </source>
</evidence>
<dbReference type="InterPro" id="IPR035992">
    <property type="entry name" value="Ricin_B-like_lectins"/>
</dbReference>